<dbReference type="RefSeq" id="WP_084016370.1">
    <property type="nucleotide sequence ID" value="NZ_FWXS01000002.1"/>
</dbReference>
<evidence type="ECO:0000313" key="2">
    <source>
        <dbReference type="EMBL" id="SMC43416.1"/>
    </source>
</evidence>
<feature type="signal peptide" evidence="1">
    <location>
        <begin position="1"/>
        <end position="21"/>
    </location>
</feature>
<dbReference type="STRING" id="1434700.SAMN06296427_102206"/>
<proteinExistence type="predicted"/>
<dbReference type="Proteomes" id="UP000192393">
    <property type="component" value="Unassembled WGS sequence"/>
</dbReference>
<accession>A0A1W1Z4X8</accession>
<dbReference type="EMBL" id="FWXS01000002">
    <property type="protein sequence ID" value="SMC43416.1"/>
    <property type="molecule type" value="Genomic_DNA"/>
</dbReference>
<reference evidence="2 3" key="1">
    <citation type="submission" date="2017-04" db="EMBL/GenBank/DDBJ databases">
        <authorList>
            <person name="Afonso C.L."/>
            <person name="Miller P.J."/>
            <person name="Scott M.A."/>
            <person name="Spackman E."/>
            <person name="Goraichik I."/>
            <person name="Dimitrov K.M."/>
            <person name="Suarez D.L."/>
            <person name="Swayne D.E."/>
        </authorList>
    </citation>
    <scope>NUCLEOTIDE SEQUENCE [LARGE SCALE GENOMIC DNA]</scope>
    <source>
        <strain evidence="2 3">CGMCC 1.12708</strain>
    </source>
</reference>
<keyword evidence="3" id="KW-1185">Reference proteome</keyword>
<sequence>MNFTKKVLLISFLTPAAFNFAQNKDSIPQKITAYYADKFALARPLNIEFSQLTPYKFSSEHLGNYFADGKVRNLYQVKVSTSGNFIVKKKWMLGATLNYNYTSTSVELNYPDGTMRVQDNDFHFHSSSLNFTYISKLWNKPVIYTASAVVDGSEKHFERVKGLATATLLLKANATTKTAIGLVGIIDPSAQIPVIPTFIYDQKFENGWRIDLILPKQVYLKKSFSENSRFSLGSELGGTSFYLYDVLQSQEKYELRQVEINSGFMYEHFLGGSFVATFKTGMKNIPNSRIFKKNESFDSYIFEANPKPTFYFNLGISFNPFGKFIK</sequence>
<feature type="chain" id="PRO_5013117071" description="Outer membrane protein beta-barrel domain-containing protein" evidence="1">
    <location>
        <begin position="22"/>
        <end position="326"/>
    </location>
</feature>
<name>A0A1W1Z4X8_9FLAO</name>
<evidence type="ECO:0000256" key="1">
    <source>
        <dbReference type="SAM" id="SignalP"/>
    </source>
</evidence>
<dbReference type="AlphaFoldDB" id="A0A1W1Z4X8"/>
<organism evidence="2 3">
    <name type="scientific">Moheibacter sediminis</name>
    <dbReference type="NCBI Taxonomy" id="1434700"/>
    <lineage>
        <taxon>Bacteria</taxon>
        <taxon>Pseudomonadati</taxon>
        <taxon>Bacteroidota</taxon>
        <taxon>Flavobacteriia</taxon>
        <taxon>Flavobacteriales</taxon>
        <taxon>Weeksellaceae</taxon>
        <taxon>Moheibacter</taxon>
    </lineage>
</organism>
<evidence type="ECO:0000313" key="3">
    <source>
        <dbReference type="Proteomes" id="UP000192393"/>
    </source>
</evidence>
<gene>
    <name evidence="2" type="ORF">SAMN06296427_102206</name>
</gene>
<evidence type="ECO:0008006" key="4">
    <source>
        <dbReference type="Google" id="ProtNLM"/>
    </source>
</evidence>
<keyword evidence="1" id="KW-0732">Signal</keyword>
<protein>
    <recommendedName>
        <fullName evidence="4">Outer membrane protein beta-barrel domain-containing protein</fullName>
    </recommendedName>
</protein>
<dbReference type="OrthoDB" id="1027207at2"/>